<dbReference type="AlphaFoldDB" id="A0A415EWK5"/>
<sequence length="136" mass="16672">MKRKLYWQPEAATAIIYWSFTMMILFISLILSLENTRPYWKSNLVLAVFFFFVWLGIHRSMLIRNDLLLIRYARLWKKRLISLPEIEKWQIINRLISITDHQKTYTFTLRKKDVAWLETFFQEKIPEKRVQVETNE</sequence>
<reference evidence="2 3" key="1">
    <citation type="submission" date="2018-08" db="EMBL/GenBank/DDBJ databases">
        <title>A genome reference for cultivated species of the human gut microbiota.</title>
        <authorList>
            <person name="Zou Y."/>
            <person name="Xue W."/>
            <person name="Luo G."/>
        </authorList>
    </citation>
    <scope>NUCLEOTIDE SEQUENCE [LARGE SCALE GENOMIC DNA]</scope>
    <source>
        <strain evidence="2 3">AF48-16</strain>
    </source>
</reference>
<keyword evidence="1" id="KW-0472">Membrane</keyword>
<evidence type="ECO:0000256" key="1">
    <source>
        <dbReference type="SAM" id="Phobius"/>
    </source>
</evidence>
<dbReference type="Proteomes" id="UP000286288">
    <property type="component" value="Unassembled WGS sequence"/>
</dbReference>
<dbReference type="InterPro" id="IPR020215">
    <property type="entry name" value="EbsA-like"/>
</dbReference>
<feature type="transmembrane region" description="Helical" evidence="1">
    <location>
        <begin position="39"/>
        <end position="57"/>
    </location>
</feature>
<proteinExistence type="predicted"/>
<evidence type="ECO:0000313" key="3">
    <source>
        <dbReference type="Proteomes" id="UP000286288"/>
    </source>
</evidence>
<comment type="caution">
    <text evidence="2">The sequence shown here is derived from an EMBL/GenBank/DDBJ whole genome shotgun (WGS) entry which is preliminary data.</text>
</comment>
<protein>
    <submittedName>
        <fullName evidence="2">EbsA protein</fullName>
    </submittedName>
</protein>
<gene>
    <name evidence="2" type="ORF">DW084_03115</name>
</gene>
<name>A0A415EWK5_ENTCA</name>
<dbReference type="EMBL" id="QRMZ01000003">
    <property type="protein sequence ID" value="RHK07677.1"/>
    <property type="molecule type" value="Genomic_DNA"/>
</dbReference>
<dbReference type="Pfam" id="PF17255">
    <property type="entry name" value="EbsA"/>
    <property type="match status" value="1"/>
</dbReference>
<keyword evidence="1" id="KW-1133">Transmembrane helix</keyword>
<organism evidence="2 3">
    <name type="scientific">Enterococcus casseliflavus</name>
    <name type="common">Enterococcus flavescens</name>
    <dbReference type="NCBI Taxonomy" id="37734"/>
    <lineage>
        <taxon>Bacteria</taxon>
        <taxon>Bacillati</taxon>
        <taxon>Bacillota</taxon>
        <taxon>Bacilli</taxon>
        <taxon>Lactobacillales</taxon>
        <taxon>Enterococcaceae</taxon>
        <taxon>Enterococcus</taxon>
    </lineage>
</organism>
<evidence type="ECO:0000313" key="2">
    <source>
        <dbReference type="EMBL" id="RHK07677.1"/>
    </source>
</evidence>
<feature type="transmembrane region" description="Helical" evidence="1">
    <location>
        <begin position="12"/>
        <end position="33"/>
    </location>
</feature>
<keyword evidence="1" id="KW-0812">Transmembrane</keyword>
<accession>A0A415EWK5</accession>